<dbReference type="AlphaFoldDB" id="A0A7X6DFI7"/>
<organism evidence="2 3">
    <name type="scientific">Ramlibacter lithotrophicus</name>
    <dbReference type="NCBI Taxonomy" id="2606681"/>
    <lineage>
        <taxon>Bacteria</taxon>
        <taxon>Pseudomonadati</taxon>
        <taxon>Pseudomonadota</taxon>
        <taxon>Betaproteobacteria</taxon>
        <taxon>Burkholderiales</taxon>
        <taxon>Comamonadaceae</taxon>
        <taxon>Ramlibacter</taxon>
    </lineage>
</organism>
<dbReference type="EMBL" id="VTOX01000003">
    <property type="protein sequence ID" value="NKE66225.1"/>
    <property type="molecule type" value="Genomic_DNA"/>
</dbReference>
<accession>A0A7X6DFI7</accession>
<reference evidence="2 3" key="1">
    <citation type="journal article" date="2020" name="Nature">
        <title>Bacterial chemolithoautotrophy via manganese oxidation.</title>
        <authorList>
            <person name="Yu H."/>
            <person name="Leadbetter J.R."/>
        </authorList>
    </citation>
    <scope>NUCLEOTIDE SEQUENCE [LARGE SCALE GENOMIC DNA]</scope>
    <source>
        <strain evidence="2 3">RBP-1</strain>
    </source>
</reference>
<evidence type="ECO:0000313" key="3">
    <source>
        <dbReference type="Proteomes" id="UP000521868"/>
    </source>
</evidence>
<dbReference type="RefSeq" id="WP_168107345.1">
    <property type="nucleotide sequence ID" value="NZ_VTOX01000003.1"/>
</dbReference>
<feature type="region of interest" description="Disordered" evidence="1">
    <location>
        <begin position="297"/>
        <end position="345"/>
    </location>
</feature>
<keyword evidence="3" id="KW-1185">Reference proteome</keyword>
<dbReference type="Proteomes" id="UP000521868">
    <property type="component" value="Unassembled WGS sequence"/>
</dbReference>
<name>A0A7X6DFI7_9BURK</name>
<protein>
    <submittedName>
        <fullName evidence="2">Uncharacterized protein</fullName>
    </submittedName>
</protein>
<proteinExistence type="predicted"/>
<evidence type="ECO:0000256" key="1">
    <source>
        <dbReference type="SAM" id="MobiDB-lite"/>
    </source>
</evidence>
<sequence>MAVQKPRGLQKEQPVLWLGMVGFAPAQRKSIEAAVARAAGSAQWRVCPFGDADGWWVNGAKCSITEGGRLKVAPGLPTEHTLRLELPEVDRPLAFAEPVAPANLEALCVFDPGAEAAIHATLGRFEKWLQPVRVRFALGAMLLARDTEDRRGTYHLSHRSTLLAVVDFQQGMAAIAPKAQPPDLWEATWEKRPSAAGLPPQGFKSSTITELAWTYVRRTDRDMLPPRYRTEKIYYRHVPRVPMRQLRDSQLMLLRELSAQPGTLQSLFQRTAVPLPQLAHDLACLYYAGSVTTSPETIEPGNDGNSMGLWPESVASTGGGDRSRQDLTAPAILERRPRPTPSTDG</sequence>
<comment type="caution">
    <text evidence="2">The sequence shown here is derived from an EMBL/GenBank/DDBJ whole genome shotgun (WGS) entry which is preliminary data.</text>
</comment>
<gene>
    <name evidence="2" type="ORF">RAMLITH_10370</name>
</gene>
<evidence type="ECO:0000313" key="2">
    <source>
        <dbReference type="EMBL" id="NKE66225.1"/>
    </source>
</evidence>